<proteinExistence type="inferred from homology"/>
<comment type="caution">
    <text evidence="8">The sequence shown here is derived from an EMBL/GenBank/DDBJ whole genome shotgun (WGS) entry which is preliminary data.</text>
</comment>
<evidence type="ECO:0000313" key="9">
    <source>
        <dbReference type="Proteomes" id="UP000634136"/>
    </source>
</evidence>
<dbReference type="GO" id="GO:0015031">
    <property type="term" value="P:protein transport"/>
    <property type="evidence" value="ECO:0007669"/>
    <property type="project" value="UniProtKB-KW"/>
</dbReference>
<evidence type="ECO:0000256" key="5">
    <source>
        <dbReference type="ARBA" id="ARBA00038020"/>
    </source>
</evidence>
<evidence type="ECO:0000256" key="4">
    <source>
        <dbReference type="ARBA" id="ARBA00023034"/>
    </source>
</evidence>
<dbReference type="CDD" id="cd00170">
    <property type="entry name" value="SEC14"/>
    <property type="match status" value="1"/>
</dbReference>
<feature type="region of interest" description="Disordered" evidence="6">
    <location>
        <begin position="1"/>
        <end position="42"/>
    </location>
</feature>
<keyword evidence="4" id="KW-0333">Golgi apparatus</keyword>
<dbReference type="InterPro" id="IPR036865">
    <property type="entry name" value="CRAL-TRIO_dom_sf"/>
</dbReference>
<accession>A0A834WM37</accession>
<evidence type="ECO:0000259" key="7">
    <source>
        <dbReference type="PROSITE" id="PS50191"/>
    </source>
</evidence>
<keyword evidence="3" id="KW-0813">Transport</keyword>
<dbReference type="AlphaFoldDB" id="A0A834WM37"/>
<feature type="region of interest" description="Disordered" evidence="6">
    <location>
        <begin position="535"/>
        <end position="557"/>
    </location>
</feature>
<dbReference type="InterPro" id="IPR001251">
    <property type="entry name" value="CRAL-TRIO_dom"/>
</dbReference>
<dbReference type="SMART" id="SM00516">
    <property type="entry name" value="SEC14"/>
    <property type="match status" value="1"/>
</dbReference>
<sequence>MRPKDKDIVIARGAGEDELSSGMHKPRFGKVSGSGTKSLHPPIEATWELPPLKEKKASSSSIKSLLAHPLKLRESLKKLGKSKSMQMILEGPRDLKDEQLVDSFREMLFVEGLLPPKHNDYHTLLRFLRMRDFDMLKAKEMFLNFLKWREEYRVDMIPKEFKFTEYTEVKKCYPHGYHGVDRHGRPLYIERMGMVDLNKLLQVTTIDRFIKYHVSEQEKTLNIRYPACSLAAKRHIASTTTILDVNGVGMSNFSKPARYLFTEIQKIDSNYYPETLNRLFIINAGSGFRMLWKAVRAFLDVLGANYLRVLLEAIDPSDLPSFLGGECLCNESGGCMMSDKGPWTDTEVLEMIQTISLRREMTSEDSWVDNGIQNEGGVGGTNAGPDFPYKLALSKINGLEAALGDMKHKMRTLEAAIDDTKMTTKKILCYADLGSAHSILTWKTSCRSSSLTLGIIIFKTPFFISALIESSLYNLGGISSLLENLLAPSSSSFSDSFPPSPFTIRVFCSTATLTSSLPSPGISIRRNRAFSSSLTSHPLLDPAPTPRDAARNGLSMN</sequence>
<dbReference type="SUPFAM" id="SSF52087">
    <property type="entry name" value="CRAL/TRIO domain"/>
    <property type="match status" value="1"/>
</dbReference>
<keyword evidence="3" id="KW-0653">Protein transport</keyword>
<dbReference type="PROSITE" id="PS50191">
    <property type="entry name" value="CRAL_TRIO"/>
    <property type="match status" value="1"/>
</dbReference>
<dbReference type="PANTHER" id="PTHR45657">
    <property type="entry name" value="CRAL-TRIO DOMAIN-CONTAINING PROTEIN YKL091C-RELATED"/>
    <property type="match status" value="1"/>
</dbReference>
<name>A0A834WM37_9FABA</name>
<evidence type="ECO:0000256" key="2">
    <source>
        <dbReference type="ARBA" id="ARBA00004395"/>
    </source>
</evidence>
<dbReference type="SUPFAM" id="SSF46938">
    <property type="entry name" value="CRAL/TRIO N-terminal domain"/>
    <property type="match status" value="1"/>
</dbReference>
<dbReference type="Gene3D" id="3.40.525.10">
    <property type="entry name" value="CRAL-TRIO lipid binding domain"/>
    <property type="match status" value="1"/>
</dbReference>
<gene>
    <name evidence="8" type="ORF">G2W53_019574</name>
</gene>
<dbReference type="PANTHER" id="PTHR45657:SF50">
    <property type="entry name" value="PHOSPHATIDYLINOSITOL_PHOSPHATIDYLCHOLINE TRANSFER PROTEIN SFH11"/>
    <property type="match status" value="1"/>
</dbReference>
<keyword evidence="9" id="KW-1185">Reference proteome</keyword>
<evidence type="ECO:0000256" key="1">
    <source>
        <dbReference type="ARBA" id="ARBA00004202"/>
    </source>
</evidence>
<dbReference type="GO" id="GO:0005886">
    <property type="term" value="C:plasma membrane"/>
    <property type="evidence" value="ECO:0007669"/>
    <property type="project" value="UniProtKB-SubCell"/>
</dbReference>
<protein>
    <submittedName>
        <fullName evidence="8">Phosphatidylinositol/phosphatidylcholine transfer protein SFH11</fullName>
    </submittedName>
</protein>
<organism evidence="8 9">
    <name type="scientific">Senna tora</name>
    <dbReference type="NCBI Taxonomy" id="362788"/>
    <lineage>
        <taxon>Eukaryota</taxon>
        <taxon>Viridiplantae</taxon>
        <taxon>Streptophyta</taxon>
        <taxon>Embryophyta</taxon>
        <taxon>Tracheophyta</taxon>
        <taxon>Spermatophyta</taxon>
        <taxon>Magnoliopsida</taxon>
        <taxon>eudicotyledons</taxon>
        <taxon>Gunneridae</taxon>
        <taxon>Pentapetalae</taxon>
        <taxon>rosids</taxon>
        <taxon>fabids</taxon>
        <taxon>Fabales</taxon>
        <taxon>Fabaceae</taxon>
        <taxon>Caesalpinioideae</taxon>
        <taxon>Cassia clade</taxon>
        <taxon>Senna</taxon>
    </lineage>
</organism>
<dbReference type="Proteomes" id="UP000634136">
    <property type="component" value="Unassembled WGS sequence"/>
</dbReference>
<dbReference type="OrthoDB" id="1434354at2759"/>
<dbReference type="SMART" id="SM01100">
    <property type="entry name" value="CRAL_TRIO_N"/>
    <property type="match status" value="1"/>
</dbReference>
<dbReference type="Gene3D" id="1.10.8.20">
    <property type="entry name" value="N-terminal domain of phosphatidylinositol transfer protein sec14p"/>
    <property type="match status" value="1"/>
</dbReference>
<evidence type="ECO:0000256" key="6">
    <source>
        <dbReference type="SAM" id="MobiDB-lite"/>
    </source>
</evidence>
<dbReference type="GO" id="GO:0000139">
    <property type="term" value="C:Golgi membrane"/>
    <property type="evidence" value="ECO:0007669"/>
    <property type="project" value="UniProtKB-SubCell"/>
</dbReference>
<dbReference type="EMBL" id="JAAIUW010000006">
    <property type="protein sequence ID" value="KAF7828410.1"/>
    <property type="molecule type" value="Genomic_DNA"/>
</dbReference>
<dbReference type="Pfam" id="PF00650">
    <property type="entry name" value="CRAL_TRIO"/>
    <property type="match status" value="1"/>
</dbReference>
<dbReference type="InterPro" id="IPR036273">
    <property type="entry name" value="CRAL/TRIO_N_dom_sf"/>
</dbReference>
<evidence type="ECO:0000256" key="3">
    <source>
        <dbReference type="ARBA" id="ARBA00022927"/>
    </source>
</evidence>
<dbReference type="InterPro" id="IPR051026">
    <property type="entry name" value="PI/PC_transfer"/>
</dbReference>
<feature type="domain" description="CRAL-TRIO" evidence="7">
    <location>
        <begin position="165"/>
        <end position="340"/>
    </location>
</feature>
<comment type="subcellular location">
    <subcellularLocation>
        <location evidence="1">Cell membrane</location>
        <topology evidence="1">Peripheral membrane protein</topology>
    </subcellularLocation>
    <subcellularLocation>
        <location evidence="2">Golgi apparatus membrane</location>
        <topology evidence="2">Peripheral membrane protein</topology>
    </subcellularLocation>
</comment>
<evidence type="ECO:0000313" key="8">
    <source>
        <dbReference type="EMBL" id="KAF7828410.1"/>
    </source>
</evidence>
<comment type="similarity">
    <text evidence="5">Belongs to the SFH family.</text>
</comment>
<dbReference type="InterPro" id="IPR011074">
    <property type="entry name" value="CRAL/TRIO_N_dom"/>
</dbReference>
<reference evidence="8" key="1">
    <citation type="submission" date="2020-09" db="EMBL/GenBank/DDBJ databases">
        <title>Genome-Enabled Discovery of Anthraquinone Biosynthesis in Senna tora.</title>
        <authorList>
            <person name="Kang S.-H."/>
            <person name="Pandey R.P."/>
            <person name="Lee C.-M."/>
            <person name="Sim J.-S."/>
            <person name="Jeong J.-T."/>
            <person name="Choi B.-S."/>
            <person name="Jung M."/>
            <person name="Ginzburg D."/>
            <person name="Zhao K."/>
            <person name="Won S.Y."/>
            <person name="Oh T.-J."/>
            <person name="Yu Y."/>
            <person name="Kim N.-H."/>
            <person name="Lee O.R."/>
            <person name="Lee T.-H."/>
            <person name="Bashyal P."/>
            <person name="Kim T.-S."/>
            <person name="Lee W.-H."/>
            <person name="Kawkins C."/>
            <person name="Kim C.-K."/>
            <person name="Kim J.S."/>
            <person name="Ahn B.O."/>
            <person name="Rhee S.Y."/>
            <person name="Sohng J.K."/>
        </authorList>
    </citation>
    <scope>NUCLEOTIDE SEQUENCE</scope>
    <source>
        <tissue evidence="8">Leaf</tissue>
    </source>
</reference>